<dbReference type="PROSITE" id="PS51257">
    <property type="entry name" value="PROKAR_LIPOPROTEIN"/>
    <property type="match status" value="1"/>
</dbReference>
<evidence type="ECO:0000313" key="2">
    <source>
        <dbReference type="EMBL" id="RJL50629.1"/>
    </source>
</evidence>
<dbReference type="AlphaFoldDB" id="A0A419AV30"/>
<feature type="transmembrane region" description="Helical" evidence="1">
    <location>
        <begin position="12"/>
        <end position="37"/>
    </location>
</feature>
<proteinExistence type="predicted"/>
<protein>
    <submittedName>
        <fullName evidence="2">Uncharacterized protein</fullName>
    </submittedName>
</protein>
<comment type="caution">
    <text evidence="2">The sequence shown here is derived from an EMBL/GenBank/DDBJ whole genome shotgun (WGS) entry which is preliminary data.</text>
</comment>
<dbReference type="RefSeq" id="WP_039467702.1">
    <property type="nucleotide sequence ID" value="NZ_QZDH01000031.1"/>
</dbReference>
<organism evidence="2 3">
    <name type="scientific">Pectobacterium carotovorum</name>
    <name type="common">Erwinia carotovora</name>
    <dbReference type="NCBI Taxonomy" id="554"/>
    <lineage>
        <taxon>Bacteria</taxon>
        <taxon>Pseudomonadati</taxon>
        <taxon>Pseudomonadota</taxon>
        <taxon>Gammaproteobacteria</taxon>
        <taxon>Enterobacterales</taxon>
        <taxon>Pectobacteriaceae</taxon>
        <taxon>Pectobacterium</taxon>
    </lineage>
</organism>
<sequence>MSTKKPGFSTLFYLMAGCFLALSCTVALVYFGVWLYYQFILQMPSGMYWQPLLTKALRIGIASGPVIGLGVWIHMRMEYSKGDKR</sequence>
<dbReference type="EMBL" id="QZDH01000031">
    <property type="protein sequence ID" value="RJL50629.1"/>
    <property type="molecule type" value="Genomic_DNA"/>
</dbReference>
<accession>A0A419AV30</accession>
<keyword evidence="1" id="KW-1133">Transmembrane helix</keyword>
<keyword evidence="1" id="KW-0472">Membrane</keyword>
<name>A0A419AV30_PECCA</name>
<evidence type="ECO:0000313" key="3">
    <source>
        <dbReference type="Proteomes" id="UP000283655"/>
    </source>
</evidence>
<reference evidence="2 3" key="1">
    <citation type="submission" date="2018-09" db="EMBL/GenBank/DDBJ databases">
        <title>Phylogenetic diversity of Pectobacterium and Dickeya strains causing blackleg disease of potato in Morocco.</title>
        <authorList>
            <person name="Oulghazi S."/>
            <person name="Moumni M."/>
            <person name="Faure D."/>
        </authorList>
    </citation>
    <scope>NUCLEOTIDE SEQUENCE [LARGE SCALE GENOMIC DNA]</scope>
    <source>
        <strain evidence="2 3">S1.15.11.2D</strain>
    </source>
</reference>
<evidence type="ECO:0000256" key="1">
    <source>
        <dbReference type="SAM" id="Phobius"/>
    </source>
</evidence>
<dbReference type="Proteomes" id="UP000283655">
    <property type="component" value="Unassembled WGS sequence"/>
</dbReference>
<feature type="transmembrane region" description="Helical" evidence="1">
    <location>
        <begin position="57"/>
        <end position="75"/>
    </location>
</feature>
<keyword evidence="1" id="KW-0812">Transmembrane</keyword>
<gene>
    <name evidence="2" type="ORF">D5071_13710</name>
</gene>